<dbReference type="GO" id="GO:0043190">
    <property type="term" value="C:ATP-binding cassette (ABC) transporter complex"/>
    <property type="evidence" value="ECO:0007669"/>
    <property type="project" value="TreeGrafter"/>
</dbReference>
<organism evidence="7 8">
    <name type="scientific">Gluconobacter oxydans DSM 3504</name>
    <dbReference type="NCBI Taxonomy" id="1288313"/>
    <lineage>
        <taxon>Bacteria</taxon>
        <taxon>Pseudomonadati</taxon>
        <taxon>Pseudomonadota</taxon>
        <taxon>Alphaproteobacteria</taxon>
        <taxon>Acetobacterales</taxon>
        <taxon>Acetobacteraceae</taxon>
        <taxon>Gluconobacter</taxon>
    </lineage>
</organism>
<comment type="subcellular location">
    <subcellularLocation>
        <location evidence="1">Cell membrane</location>
        <topology evidence="1">Multi-pass membrane protein</topology>
    </subcellularLocation>
</comment>
<evidence type="ECO:0000256" key="6">
    <source>
        <dbReference type="SAM" id="Phobius"/>
    </source>
</evidence>
<gene>
    <name evidence="7" type="ORF">GLS_c21640</name>
</gene>
<dbReference type="EMBL" id="CP004373">
    <property type="protein sequence ID" value="AHK72035.1"/>
    <property type="molecule type" value="Genomic_DNA"/>
</dbReference>
<evidence type="ECO:0000256" key="5">
    <source>
        <dbReference type="ARBA" id="ARBA00023136"/>
    </source>
</evidence>
<dbReference type="InterPro" id="IPR005495">
    <property type="entry name" value="LptG/LptF_permease"/>
</dbReference>
<protein>
    <recommendedName>
        <fullName evidence="9">YjgP/YjgQ family permease</fullName>
    </recommendedName>
</protein>
<keyword evidence="3 6" id="KW-0812">Transmembrane</keyword>
<reference evidence="7 8" key="1">
    <citation type="journal article" date="2015" name="Appl. Microbiol. Biotechnol.">
        <title>The consequence of an additional NADH dehydrogenase paralog on the growth of Gluconobacter oxydans DSM3504.</title>
        <authorList>
            <person name="Kostner D."/>
            <person name="Luchterhand B."/>
            <person name="Junker A."/>
            <person name="Volland S."/>
            <person name="Daniel R."/>
            <person name="Buchs J."/>
            <person name="Liebl W."/>
            <person name="Ehrenreich A."/>
        </authorList>
    </citation>
    <scope>NUCLEOTIDE SEQUENCE [LARGE SCALE GENOMIC DNA]</scope>
    <source>
        <strain evidence="7">DSM 3504</strain>
    </source>
</reference>
<dbReference type="PANTHER" id="PTHR33529">
    <property type="entry name" value="SLR0882 PROTEIN-RELATED"/>
    <property type="match status" value="1"/>
</dbReference>
<sequence length="393" mass="43634">MEPLGKDRGVKQRAHILDRYLLTQMAPPFAIALLAMLVALLLERLLSLFDYLASAGSSLGTCIALLTDLLPHYFGIALPAALCIAVFLTIRGMSDNNEIDALQAGRVSLMRISRPFMIVGLLLGAASVFLYGYIQPVARYDYRAGFYFAEHTGWAPHLQAGMFASTSSKAVMTADSVSHAGTRLRRVFIREVNANGVAHIITARTGALTISEKTRSTRLDLWNGEIVDDPFQATKPHKPTVTHFEHVVRVIDRPNKETSFRSRGADERELTLFELAHDLRYGLPGIEYRTLRAEMDFRMARAIAIPFIPPLAVALAISARRRKSVWGLIAVAVILIGFDQTLMFGHSLASTGRLPIWLAIWVPELLFCVGCLAALLRRSRGSWRRRKLTRAPA</sequence>
<evidence type="ECO:0000256" key="4">
    <source>
        <dbReference type="ARBA" id="ARBA00022989"/>
    </source>
</evidence>
<feature type="transmembrane region" description="Helical" evidence="6">
    <location>
        <begin position="115"/>
        <end position="134"/>
    </location>
</feature>
<dbReference type="AlphaFoldDB" id="A0A067Z7X0"/>
<dbReference type="Pfam" id="PF03739">
    <property type="entry name" value="LptF_LptG"/>
    <property type="match status" value="1"/>
</dbReference>
<evidence type="ECO:0000313" key="8">
    <source>
        <dbReference type="Proteomes" id="UP000031656"/>
    </source>
</evidence>
<proteinExistence type="predicted"/>
<dbReference type="HOGENOM" id="CLU_028799_3_0_5"/>
<dbReference type="GO" id="GO:0015920">
    <property type="term" value="P:lipopolysaccharide transport"/>
    <property type="evidence" value="ECO:0007669"/>
    <property type="project" value="TreeGrafter"/>
</dbReference>
<dbReference type="PANTHER" id="PTHR33529:SF6">
    <property type="entry name" value="YJGP_YJGQ FAMILY PERMEASE"/>
    <property type="match status" value="1"/>
</dbReference>
<keyword evidence="4 6" id="KW-1133">Transmembrane helix</keyword>
<evidence type="ECO:0000256" key="3">
    <source>
        <dbReference type="ARBA" id="ARBA00022692"/>
    </source>
</evidence>
<feature type="transmembrane region" description="Helical" evidence="6">
    <location>
        <begin position="325"/>
        <end position="344"/>
    </location>
</feature>
<evidence type="ECO:0000313" key="7">
    <source>
        <dbReference type="EMBL" id="AHK72035.1"/>
    </source>
</evidence>
<evidence type="ECO:0008006" key="9">
    <source>
        <dbReference type="Google" id="ProtNLM"/>
    </source>
</evidence>
<keyword evidence="5 6" id="KW-0472">Membrane</keyword>
<dbReference type="KEGG" id="goy:GLS_c21640"/>
<name>A0A067Z7X0_GLUOY</name>
<feature type="transmembrane region" description="Helical" evidence="6">
    <location>
        <begin position="356"/>
        <end position="376"/>
    </location>
</feature>
<evidence type="ECO:0000256" key="1">
    <source>
        <dbReference type="ARBA" id="ARBA00004651"/>
    </source>
</evidence>
<feature type="transmembrane region" description="Helical" evidence="6">
    <location>
        <begin position="73"/>
        <end position="94"/>
    </location>
</feature>
<feature type="transmembrane region" description="Helical" evidence="6">
    <location>
        <begin position="299"/>
        <end position="318"/>
    </location>
</feature>
<keyword evidence="2" id="KW-1003">Cell membrane</keyword>
<accession>A0A067Z7X0</accession>
<dbReference type="Proteomes" id="UP000031656">
    <property type="component" value="Chromosome"/>
</dbReference>
<feature type="transmembrane region" description="Helical" evidence="6">
    <location>
        <begin position="20"/>
        <end position="41"/>
    </location>
</feature>
<evidence type="ECO:0000256" key="2">
    <source>
        <dbReference type="ARBA" id="ARBA00022475"/>
    </source>
</evidence>